<evidence type="ECO:0000313" key="2">
    <source>
        <dbReference type="Proteomes" id="UP001148737"/>
    </source>
</evidence>
<evidence type="ECO:0000313" key="1">
    <source>
        <dbReference type="EMBL" id="KAJ3492650.1"/>
    </source>
</evidence>
<comment type="caution">
    <text evidence="1">The sequence shown here is derived from an EMBL/GenBank/DDBJ whole genome shotgun (WGS) entry which is preliminary data.</text>
</comment>
<organism evidence="1 2">
    <name type="scientific">Lecanicillium saksenae</name>
    <dbReference type="NCBI Taxonomy" id="468837"/>
    <lineage>
        <taxon>Eukaryota</taxon>
        <taxon>Fungi</taxon>
        <taxon>Dikarya</taxon>
        <taxon>Ascomycota</taxon>
        <taxon>Pezizomycotina</taxon>
        <taxon>Sordariomycetes</taxon>
        <taxon>Hypocreomycetidae</taxon>
        <taxon>Hypocreales</taxon>
        <taxon>Cordycipitaceae</taxon>
        <taxon>Lecanicillium</taxon>
    </lineage>
</organism>
<proteinExistence type="predicted"/>
<dbReference type="Proteomes" id="UP001148737">
    <property type="component" value="Unassembled WGS sequence"/>
</dbReference>
<accession>A0ACC1QT66</accession>
<reference evidence="1" key="1">
    <citation type="submission" date="2022-07" db="EMBL/GenBank/DDBJ databases">
        <title>Genome Sequence of Lecanicillium saksenae.</title>
        <authorList>
            <person name="Buettner E."/>
        </authorList>
    </citation>
    <scope>NUCLEOTIDE SEQUENCE</scope>
    <source>
        <strain evidence="1">VT-O1</strain>
    </source>
</reference>
<keyword evidence="2" id="KW-1185">Reference proteome</keyword>
<protein>
    <submittedName>
        <fullName evidence="1">Uncharacterized protein</fullName>
    </submittedName>
</protein>
<name>A0ACC1QT66_9HYPO</name>
<dbReference type="EMBL" id="JANAKD010000574">
    <property type="protein sequence ID" value="KAJ3492650.1"/>
    <property type="molecule type" value="Genomic_DNA"/>
</dbReference>
<sequence length="77" mass="7899">MKLSAIISAALFTAVASSLPTVHLGVPRSDSGRPITAGQVLGYKREAGAAQTVQVLGYKRDTGSANAVEPLVEGCDE</sequence>
<gene>
    <name evidence="1" type="ORF">NLG97_g5242</name>
</gene>